<name>S7Q4D1_MYOBR</name>
<dbReference type="GO" id="GO:0045499">
    <property type="term" value="F:chemorepellent activity"/>
    <property type="evidence" value="ECO:0007669"/>
    <property type="project" value="TreeGrafter"/>
</dbReference>
<dbReference type="AlphaFoldDB" id="S7Q4D1"/>
<organism evidence="4 5">
    <name type="scientific">Myotis brandtii</name>
    <name type="common">Brandt's bat</name>
    <dbReference type="NCBI Taxonomy" id="109478"/>
    <lineage>
        <taxon>Eukaryota</taxon>
        <taxon>Metazoa</taxon>
        <taxon>Chordata</taxon>
        <taxon>Craniata</taxon>
        <taxon>Vertebrata</taxon>
        <taxon>Euteleostomi</taxon>
        <taxon>Mammalia</taxon>
        <taxon>Eutheria</taxon>
        <taxon>Laurasiatheria</taxon>
        <taxon>Chiroptera</taxon>
        <taxon>Yangochiroptera</taxon>
        <taxon>Vespertilionidae</taxon>
        <taxon>Myotis</taxon>
    </lineage>
</organism>
<dbReference type="EMBL" id="KE164486">
    <property type="protein sequence ID" value="EPQ18213.1"/>
    <property type="molecule type" value="Genomic_DNA"/>
</dbReference>
<dbReference type="InterPro" id="IPR036352">
    <property type="entry name" value="Semap_dom_sf"/>
</dbReference>
<dbReference type="Proteomes" id="UP000052978">
    <property type="component" value="Unassembled WGS sequence"/>
</dbReference>
<accession>S7Q4D1</accession>
<evidence type="ECO:0000313" key="5">
    <source>
        <dbReference type="Proteomes" id="UP000052978"/>
    </source>
</evidence>
<dbReference type="GO" id="GO:0007411">
    <property type="term" value="P:axon guidance"/>
    <property type="evidence" value="ECO:0007669"/>
    <property type="project" value="TreeGrafter"/>
</dbReference>
<dbReference type="GO" id="GO:0001755">
    <property type="term" value="P:neural crest cell migration"/>
    <property type="evidence" value="ECO:0007669"/>
    <property type="project" value="TreeGrafter"/>
</dbReference>
<evidence type="ECO:0000259" key="3">
    <source>
        <dbReference type="PROSITE" id="PS51004"/>
    </source>
</evidence>
<dbReference type="PANTHER" id="PTHR11036:SF18">
    <property type="entry name" value="SEMAPHORIN-4D"/>
    <property type="match status" value="1"/>
</dbReference>
<proteinExistence type="predicted"/>
<dbReference type="GO" id="GO:0043931">
    <property type="term" value="P:ossification involved in bone maturation"/>
    <property type="evidence" value="ECO:0007669"/>
    <property type="project" value="TreeGrafter"/>
</dbReference>
<dbReference type="InterPro" id="IPR015943">
    <property type="entry name" value="WD40/YVTN_repeat-like_dom_sf"/>
</dbReference>
<dbReference type="GO" id="GO:0005615">
    <property type="term" value="C:extracellular space"/>
    <property type="evidence" value="ECO:0007669"/>
    <property type="project" value="TreeGrafter"/>
</dbReference>
<dbReference type="GO" id="GO:0000122">
    <property type="term" value="P:negative regulation of transcription by RNA polymerase II"/>
    <property type="evidence" value="ECO:0007669"/>
    <property type="project" value="TreeGrafter"/>
</dbReference>
<dbReference type="Gene3D" id="2.130.10.10">
    <property type="entry name" value="YVTN repeat-like/Quinoprotein amine dehydrogenase"/>
    <property type="match status" value="1"/>
</dbReference>
<dbReference type="InterPro" id="IPR027231">
    <property type="entry name" value="Semaphorin"/>
</dbReference>
<gene>
    <name evidence="4" type="ORF">D623_10016846</name>
</gene>
<evidence type="ECO:0000256" key="2">
    <source>
        <dbReference type="PROSITE-ProRule" id="PRU00352"/>
    </source>
</evidence>
<dbReference type="GO" id="GO:0005886">
    <property type="term" value="C:plasma membrane"/>
    <property type="evidence" value="ECO:0007669"/>
    <property type="project" value="TreeGrafter"/>
</dbReference>
<evidence type="ECO:0000256" key="1">
    <source>
        <dbReference type="ARBA" id="ARBA00023180"/>
    </source>
</evidence>
<dbReference type="SUPFAM" id="SSF101912">
    <property type="entry name" value="Sema domain"/>
    <property type="match status" value="1"/>
</dbReference>
<protein>
    <submittedName>
        <fullName evidence="4">Semaphorin-4D</fullName>
    </submittedName>
</protein>
<dbReference type="PROSITE" id="PS51004">
    <property type="entry name" value="SEMA"/>
    <property type="match status" value="1"/>
</dbReference>
<dbReference type="GO" id="GO:0071526">
    <property type="term" value="P:semaphorin-plexin signaling pathway"/>
    <property type="evidence" value="ECO:0007669"/>
    <property type="project" value="TreeGrafter"/>
</dbReference>
<dbReference type="GO" id="GO:0030335">
    <property type="term" value="P:positive regulation of cell migration"/>
    <property type="evidence" value="ECO:0007669"/>
    <property type="project" value="TreeGrafter"/>
</dbReference>
<comment type="caution">
    <text evidence="2">Lacks conserved residue(s) required for the propagation of feature annotation.</text>
</comment>
<dbReference type="GO" id="GO:0030215">
    <property type="term" value="F:semaphorin receptor binding"/>
    <property type="evidence" value="ECO:0007669"/>
    <property type="project" value="InterPro"/>
</dbReference>
<keyword evidence="5" id="KW-1185">Reference proteome</keyword>
<sequence>MCARTGGPLAALAMVFGAAVAFAPIPRITWEHTEVQLAQFHQPGIFNYSALLLSEDEDILYVGAREAVFAVSALNVSQKRHETECLNYIRVLQPLGTAALYVCGTNAFQPACDHLVRPGPGQR</sequence>
<dbReference type="PANTHER" id="PTHR11036">
    <property type="entry name" value="SEMAPHORIN"/>
    <property type="match status" value="1"/>
</dbReference>
<feature type="domain" description="Sema" evidence="3">
    <location>
        <begin position="17"/>
        <end position="123"/>
    </location>
</feature>
<reference evidence="4 5" key="1">
    <citation type="journal article" date="2013" name="Nat. Commun.">
        <title>Genome analysis reveals insights into physiology and longevity of the Brandt's bat Myotis brandtii.</title>
        <authorList>
            <person name="Seim I."/>
            <person name="Fang X."/>
            <person name="Xiong Z."/>
            <person name="Lobanov A.V."/>
            <person name="Huang Z."/>
            <person name="Ma S."/>
            <person name="Feng Y."/>
            <person name="Turanov A.A."/>
            <person name="Zhu Y."/>
            <person name="Lenz T.L."/>
            <person name="Gerashchenko M.V."/>
            <person name="Fan D."/>
            <person name="Hee Yim S."/>
            <person name="Yao X."/>
            <person name="Jordan D."/>
            <person name="Xiong Y."/>
            <person name="Ma Y."/>
            <person name="Lyapunov A.N."/>
            <person name="Chen G."/>
            <person name="Kulakova O.I."/>
            <person name="Sun Y."/>
            <person name="Lee S.G."/>
            <person name="Bronson R.T."/>
            <person name="Moskalev A.A."/>
            <person name="Sunyaev S.R."/>
            <person name="Zhang G."/>
            <person name="Krogh A."/>
            <person name="Wang J."/>
            <person name="Gladyshev V.N."/>
        </authorList>
    </citation>
    <scope>NUCLEOTIDE SEQUENCE [LARGE SCALE GENOMIC DNA]</scope>
</reference>
<evidence type="ECO:0000313" key="4">
    <source>
        <dbReference type="EMBL" id="EPQ18213.1"/>
    </source>
</evidence>
<keyword evidence="1" id="KW-0325">Glycoprotein</keyword>
<dbReference type="InterPro" id="IPR001627">
    <property type="entry name" value="Semap_dom"/>
</dbReference>